<sequence>MTQRFDPTRPRIARRAVDGVLLLDKPVGLSSNDALMRAKLLV</sequence>
<dbReference type="HOGENOM" id="CLU_3248518_0_0_4"/>
<evidence type="ECO:0000313" key="2">
    <source>
        <dbReference type="Proteomes" id="UP000007437"/>
    </source>
</evidence>
<organism evidence="1 2">
    <name type="scientific">Mycetohabitans rhizoxinica (strain DSM 19002 / CIP 109453 / HKI 454)</name>
    <name type="common">Paraburkholderia rhizoxinica</name>
    <dbReference type="NCBI Taxonomy" id="882378"/>
    <lineage>
        <taxon>Bacteria</taxon>
        <taxon>Pseudomonadati</taxon>
        <taxon>Pseudomonadota</taxon>
        <taxon>Betaproteobacteria</taxon>
        <taxon>Burkholderiales</taxon>
        <taxon>Burkholderiaceae</taxon>
        <taxon>Mycetohabitans</taxon>
    </lineage>
</organism>
<keyword evidence="1" id="KW-0456">Lyase</keyword>
<dbReference type="AlphaFoldDB" id="E5AQT5"/>
<dbReference type="GO" id="GO:0006396">
    <property type="term" value="P:RNA processing"/>
    <property type="evidence" value="ECO:0007669"/>
    <property type="project" value="UniProtKB-ARBA"/>
</dbReference>
<dbReference type="GO" id="GO:0140098">
    <property type="term" value="F:catalytic activity, acting on RNA"/>
    <property type="evidence" value="ECO:0007669"/>
    <property type="project" value="UniProtKB-ARBA"/>
</dbReference>
<gene>
    <name evidence="1" type="ordered locus">RBRH_03637</name>
</gene>
<reference evidence="1 2" key="1">
    <citation type="journal article" date="2011" name="J. Bacteriol.">
        <title>Complete genome sequence of Burkholderia rhizoxinica, an endosymbiont of Rhizopus microsporus.</title>
        <authorList>
            <person name="Lackner G."/>
            <person name="Moebius N."/>
            <person name="Partida-Martinez L."/>
            <person name="Hertweck C."/>
        </authorList>
    </citation>
    <scope>NUCLEOTIDE SEQUENCE [LARGE SCALE GENOMIC DNA]</scope>
    <source>
        <strain evidence="2">DSM 19002 / CIP 109453 / HKI 454</strain>
    </source>
</reference>
<dbReference type="Proteomes" id="UP000007437">
    <property type="component" value="Chromosome"/>
</dbReference>
<dbReference type="EMBL" id="FR687359">
    <property type="protein sequence ID" value="CBW74967.1"/>
    <property type="molecule type" value="Genomic_DNA"/>
</dbReference>
<accession>E5AQT5</accession>
<dbReference type="GO" id="GO:0004730">
    <property type="term" value="F:pseudouridylate synthase activity"/>
    <property type="evidence" value="ECO:0007669"/>
    <property type="project" value="UniProtKB-EC"/>
</dbReference>
<proteinExistence type="predicted"/>
<dbReference type="GO" id="GO:0003723">
    <property type="term" value="F:RNA binding"/>
    <property type="evidence" value="ECO:0007669"/>
    <property type="project" value="InterPro"/>
</dbReference>
<dbReference type="InterPro" id="IPR020103">
    <property type="entry name" value="PsdUridine_synth_cat_dom_sf"/>
</dbReference>
<dbReference type="SUPFAM" id="SSF55120">
    <property type="entry name" value="Pseudouridine synthase"/>
    <property type="match status" value="1"/>
</dbReference>
<name>E5AQT5_MYCRK</name>
<dbReference type="STRING" id="882378.RBRH_03637"/>
<dbReference type="EC" id="4.2.1.70" evidence="1"/>
<protein>
    <submittedName>
        <fullName evidence="1">tRNA pseudouridine synthase B</fullName>
        <ecNumber evidence="1">4.2.1.70</ecNumber>
    </submittedName>
</protein>
<evidence type="ECO:0000313" key="1">
    <source>
        <dbReference type="EMBL" id="CBW74967.1"/>
    </source>
</evidence>
<dbReference type="KEGG" id="brh:RBRH_03637"/>
<dbReference type="GO" id="GO:0009982">
    <property type="term" value="F:pseudouridine synthase activity"/>
    <property type="evidence" value="ECO:0007669"/>
    <property type="project" value="InterPro"/>
</dbReference>